<comment type="similarity">
    <text evidence="1">Belongs to the LysR transcriptional regulatory family.</text>
</comment>
<dbReference type="InterPro" id="IPR000847">
    <property type="entry name" value="LysR_HTH_N"/>
</dbReference>
<evidence type="ECO:0000256" key="1">
    <source>
        <dbReference type="ARBA" id="ARBA00009437"/>
    </source>
</evidence>
<dbReference type="AlphaFoldDB" id="A0A132BQT8"/>
<proteinExistence type="inferred from homology"/>
<dbReference type="GO" id="GO:0005829">
    <property type="term" value="C:cytosol"/>
    <property type="evidence" value="ECO:0007669"/>
    <property type="project" value="TreeGrafter"/>
</dbReference>
<evidence type="ECO:0000256" key="4">
    <source>
        <dbReference type="ARBA" id="ARBA00023163"/>
    </source>
</evidence>
<dbReference type="Pfam" id="PF03466">
    <property type="entry name" value="LysR_substrate"/>
    <property type="match status" value="1"/>
</dbReference>
<protein>
    <submittedName>
        <fullName evidence="6">HTH-type transcriptional regulator GltC</fullName>
    </submittedName>
</protein>
<organism evidence="6 7">
    <name type="scientific">Tritonibacter horizontis</name>
    <dbReference type="NCBI Taxonomy" id="1768241"/>
    <lineage>
        <taxon>Bacteria</taxon>
        <taxon>Pseudomonadati</taxon>
        <taxon>Pseudomonadota</taxon>
        <taxon>Alphaproteobacteria</taxon>
        <taxon>Rhodobacterales</taxon>
        <taxon>Paracoccaceae</taxon>
        <taxon>Tritonibacter</taxon>
    </lineage>
</organism>
<gene>
    <name evidence="6" type="primary">gltC</name>
    <name evidence="6" type="ORF">TRIHO_43130</name>
</gene>
<accession>A0A132BQT8</accession>
<dbReference type="InterPro" id="IPR050950">
    <property type="entry name" value="HTH-type_LysR_regulators"/>
</dbReference>
<dbReference type="PRINTS" id="PR00039">
    <property type="entry name" value="HTHLYSR"/>
</dbReference>
<dbReference type="PANTHER" id="PTHR30419">
    <property type="entry name" value="HTH-TYPE TRANSCRIPTIONAL REGULATOR YBHD"/>
    <property type="match status" value="1"/>
</dbReference>
<keyword evidence="3" id="KW-0238">DNA-binding</keyword>
<keyword evidence="2" id="KW-0805">Transcription regulation</keyword>
<dbReference type="InterPro" id="IPR036388">
    <property type="entry name" value="WH-like_DNA-bd_sf"/>
</dbReference>
<evidence type="ECO:0000313" key="6">
    <source>
        <dbReference type="EMBL" id="KUP90768.1"/>
    </source>
</evidence>
<dbReference type="Gene3D" id="3.40.190.290">
    <property type="match status" value="1"/>
</dbReference>
<dbReference type="OrthoDB" id="9815174at2"/>
<evidence type="ECO:0000313" key="7">
    <source>
        <dbReference type="Proteomes" id="UP000068382"/>
    </source>
</evidence>
<keyword evidence="4" id="KW-0804">Transcription</keyword>
<dbReference type="GO" id="GO:0003700">
    <property type="term" value="F:DNA-binding transcription factor activity"/>
    <property type="evidence" value="ECO:0007669"/>
    <property type="project" value="InterPro"/>
</dbReference>
<evidence type="ECO:0000259" key="5">
    <source>
        <dbReference type="PROSITE" id="PS50931"/>
    </source>
</evidence>
<dbReference type="SUPFAM" id="SSF53850">
    <property type="entry name" value="Periplasmic binding protein-like II"/>
    <property type="match status" value="1"/>
</dbReference>
<dbReference type="InterPro" id="IPR005119">
    <property type="entry name" value="LysR_subst-bd"/>
</dbReference>
<dbReference type="Proteomes" id="UP000068382">
    <property type="component" value="Unassembled WGS sequence"/>
</dbReference>
<dbReference type="RefSeq" id="WP_068248649.1">
    <property type="nucleotide sequence ID" value="NZ_LPUY01000135.1"/>
</dbReference>
<evidence type="ECO:0000256" key="3">
    <source>
        <dbReference type="ARBA" id="ARBA00023125"/>
    </source>
</evidence>
<reference evidence="6 7" key="1">
    <citation type="submission" date="2015-12" db="EMBL/GenBank/DDBJ databases">
        <title>Genome sequence of the marine Rhodobacteraceae strain O3.65, Candidatus Tritonibacter horizontis.</title>
        <authorList>
            <person name="Poehlein A."/>
            <person name="Giebel H.A."/>
            <person name="Voget S."/>
            <person name="Brinkhoff T."/>
        </authorList>
    </citation>
    <scope>NUCLEOTIDE SEQUENCE [LARGE SCALE GENOMIC DNA]</scope>
    <source>
        <strain evidence="6 7">O3.65</strain>
    </source>
</reference>
<comment type="caution">
    <text evidence="6">The sequence shown here is derived from an EMBL/GenBank/DDBJ whole genome shotgun (WGS) entry which is preliminary data.</text>
</comment>
<dbReference type="PROSITE" id="PS50931">
    <property type="entry name" value="HTH_LYSR"/>
    <property type="match status" value="1"/>
</dbReference>
<evidence type="ECO:0000256" key="2">
    <source>
        <dbReference type="ARBA" id="ARBA00023015"/>
    </source>
</evidence>
<keyword evidence="7" id="KW-1185">Reference proteome</keyword>
<dbReference type="Gene3D" id="1.10.10.10">
    <property type="entry name" value="Winged helix-like DNA-binding domain superfamily/Winged helix DNA-binding domain"/>
    <property type="match status" value="1"/>
</dbReference>
<dbReference type="SUPFAM" id="SSF46785">
    <property type="entry name" value="Winged helix' DNA-binding domain"/>
    <property type="match status" value="1"/>
</dbReference>
<dbReference type="FunFam" id="1.10.10.10:FF:000001">
    <property type="entry name" value="LysR family transcriptional regulator"/>
    <property type="match status" value="1"/>
</dbReference>
<dbReference type="EMBL" id="LPUY01000135">
    <property type="protein sequence ID" value="KUP90768.1"/>
    <property type="molecule type" value="Genomic_DNA"/>
</dbReference>
<dbReference type="GO" id="GO:0003677">
    <property type="term" value="F:DNA binding"/>
    <property type="evidence" value="ECO:0007669"/>
    <property type="project" value="UniProtKB-KW"/>
</dbReference>
<feature type="domain" description="HTH lysR-type" evidence="5">
    <location>
        <begin position="1"/>
        <end position="58"/>
    </location>
</feature>
<dbReference type="Pfam" id="PF00126">
    <property type="entry name" value="HTH_1"/>
    <property type="match status" value="1"/>
</dbReference>
<dbReference type="InterPro" id="IPR036390">
    <property type="entry name" value="WH_DNA-bd_sf"/>
</dbReference>
<sequence>MKFNQLRDFVAVAENGSLRGAARALGLAQPAITRSIQELEHSLGTQLFIREARGVRMTPIGEEFLVRAMTILGEVRRAREAVHQQQDGVEGELVVGLSIAGHLGLFSEALRPFRRRYPKVRLRLIEGFLPTLEGDLRNGLVDIYVGPVPEGLHPPDLHVTKLFDNQRVVIGRKGHPLSGVRRLQDLEGAEWLTTSITHEAVDELAQVFAEEGLPPPQMAAQCQSALSILTVLMNSDILAMVPVEWVQTPMLSGLLEAFQLEHPFAAPPLVMVHRTGIGLTPAGEHFSHLIQRAAQKVDRHA</sequence>
<name>A0A132BQT8_9RHOB</name>
<dbReference type="PANTHER" id="PTHR30419:SF30">
    <property type="entry name" value="LYSR FAMILY TRANSCRIPTIONAL REGULATOR"/>
    <property type="match status" value="1"/>
</dbReference>